<sequence>MKFKGLILVSLGACSYGILSTLVVLAYRAGYSLNDVIGSQTVLGAILLWFFVVAGVLVKKARLVWPTRRQGLLMLLTGTTTGLTGLLYYASLQYLSPALGVVLFLQFTWMGVAINAFIDRKIPPVMTMVSVVVILIGTVLATGLLNSSGIVFHWLGVLLGLCAALSNAIRVYVSGALAVKTDPMMRSAIMVTGGAILTSIVVPPTFLLSASTFQSLFFSYGLPLAFFGSFFGMWMFAKGTPLIGTSLATIVSSMQLPVTILLSVTVLHLPLEFIQFVGVAVILMGVTIAELKIKTNKYNSKRSLVWILNPAWKSCFSCNILFGEVG</sequence>
<dbReference type="GO" id="GO:0016020">
    <property type="term" value="C:membrane"/>
    <property type="evidence" value="ECO:0007669"/>
    <property type="project" value="InterPro"/>
</dbReference>
<keyword evidence="1" id="KW-0472">Membrane</keyword>
<organism evidence="3 4">
    <name type="scientific">Providencia rettgeri</name>
    <dbReference type="NCBI Taxonomy" id="587"/>
    <lineage>
        <taxon>Bacteria</taxon>
        <taxon>Pseudomonadati</taxon>
        <taxon>Pseudomonadota</taxon>
        <taxon>Gammaproteobacteria</taxon>
        <taxon>Enterobacterales</taxon>
        <taxon>Morganellaceae</taxon>
        <taxon>Providencia</taxon>
    </lineage>
</organism>
<gene>
    <name evidence="3" type="ORF">KOF27_19835</name>
</gene>
<protein>
    <submittedName>
        <fullName evidence="3">DMT family transporter</fullName>
    </submittedName>
</protein>
<evidence type="ECO:0000259" key="2">
    <source>
        <dbReference type="Pfam" id="PF00892"/>
    </source>
</evidence>
<feature type="transmembrane region" description="Helical" evidence="1">
    <location>
        <begin position="273"/>
        <end position="293"/>
    </location>
</feature>
<dbReference type="EMBL" id="CP076405">
    <property type="protein sequence ID" value="QWQ20774.2"/>
    <property type="molecule type" value="Genomic_DNA"/>
</dbReference>
<feature type="domain" description="EamA" evidence="2">
    <location>
        <begin position="155"/>
        <end position="288"/>
    </location>
</feature>
<proteinExistence type="predicted"/>
<feature type="transmembrane region" description="Helical" evidence="1">
    <location>
        <begin position="185"/>
        <end position="207"/>
    </location>
</feature>
<name>A0AAJ4NIF7_PRORE</name>
<feature type="transmembrane region" description="Helical" evidence="1">
    <location>
        <begin position="97"/>
        <end position="118"/>
    </location>
</feature>
<feature type="transmembrane region" description="Helical" evidence="1">
    <location>
        <begin position="7"/>
        <end position="30"/>
    </location>
</feature>
<dbReference type="AlphaFoldDB" id="A0AAJ4NIF7"/>
<keyword evidence="1" id="KW-1133">Transmembrane helix</keyword>
<feature type="transmembrane region" description="Helical" evidence="1">
    <location>
        <begin position="247"/>
        <end position="267"/>
    </location>
</feature>
<accession>A0AAJ4NIF7</accession>
<feature type="transmembrane region" description="Helical" evidence="1">
    <location>
        <begin position="125"/>
        <end position="145"/>
    </location>
</feature>
<feature type="transmembrane region" description="Helical" evidence="1">
    <location>
        <begin position="36"/>
        <end position="58"/>
    </location>
</feature>
<dbReference type="InterPro" id="IPR000620">
    <property type="entry name" value="EamA_dom"/>
</dbReference>
<feature type="transmembrane region" description="Helical" evidence="1">
    <location>
        <begin position="70"/>
        <end position="91"/>
    </location>
</feature>
<feature type="transmembrane region" description="Helical" evidence="1">
    <location>
        <begin position="151"/>
        <end position="173"/>
    </location>
</feature>
<evidence type="ECO:0000313" key="3">
    <source>
        <dbReference type="EMBL" id="QWQ20774.2"/>
    </source>
</evidence>
<reference evidence="3" key="1">
    <citation type="submission" date="2021-06" db="EMBL/GenBank/DDBJ databases">
        <title>Emergence of genetically related NDM-1-producing Providencia rettgeri strains in Argentina.</title>
        <authorList>
            <person name="Pasteran F."/>
            <person name="Meo A."/>
            <person name="Gomez S."/>
            <person name="Derdoy L."/>
            <person name="Albronoz E."/>
            <person name="Faccone D."/>
            <person name="Guerriero L."/>
            <person name="Archuby D."/>
            <person name="Tarzia A."/>
            <person name="Lopez M."/>
            <person name="Corso A."/>
        </authorList>
    </citation>
    <scope>NUCLEOTIDE SEQUENCE</scope>
    <source>
        <strain evidence="3">PreM15628</strain>
    </source>
</reference>
<evidence type="ECO:0000256" key="1">
    <source>
        <dbReference type="SAM" id="Phobius"/>
    </source>
</evidence>
<feature type="transmembrane region" description="Helical" evidence="1">
    <location>
        <begin position="213"/>
        <end position="235"/>
    </location>
</feature>
<evidence type="ECO:0000313" key="4">
    <source>
        <dbReference type="Proteomes" id="UP000682358"/>
    </source>
</evidence>
<keyword evidence="1" id="KW-0812">Transmembrane</keyword>
<dbReference type="Pfam" id="PF00892">
    <property type="entry name" value="EamA"/>
    <property type="match status" value="1"/>
</dbReference>
<dbReference type="Proteomes" id="UP000682358">
    <property type="component" value="Chromosome"/>
</dbReference>